<dbReference type="eggNOG" id="COG1399">
    <property type="taxonomic scope" value="Bacteria"/>
</dbReference>
<sequence>MSIIEEKPKDWSFVVHSAQLENGKLYNFDWRALFEGTIIYDGIDFEFLGDIEVFAEIQRDRNQIIADVRISARCKAPCSRCLETVVLDLEQNFRYFYTPCDSKEEKIAAEADDHVVVLEGDLGLLDLGDQVWECVIMALPEKVLCKEECKGLCPYCGKNLNYGRCDCFKNQVDPRLSPLSRLWKEIEE</sequence>
<dbReference type="HOGENOM" id="CLU_100236_1_1_0"/>
<accession>G7VAE1</accession>
<dbReference type="Proteomes" id="UP000005868">
    <property type="component" value="Chromosome"/>
</dbReference>
<reference evidence="1 2" key="2">
    <citation type="journal article" date="2012" name="Stand. Genomic Sci.">
        <title>Genome sequence of the moderately thermophilic, amino-acid-degrading and sulfur-reducing bacterium Thermovirga lienii type strain (Cas60314(T)).</title>
        <authorList>
            <person name="Goker M."/>
            <person name="Saunders E."/>
            <person name="Lapidus A."/>
            <person name="Nolan M."/>
            <person name="Lucas S."/>
            <person name="Hammon N."/>
            <person name="Deshpande S."/>
            <person name="Cheng J.F."/>
            <person name="Han C."/>
            <person name="Tapia R."/>
            <person name="Goodwin L.A."/>
            <person name="Pitluck S."/>
            <person name="Liolios K."/>
            <person name="Mavromatis K."/>
            <person name="Pagani I."/>
            <person name="Ivanova N."/>
            <person name="Mikhailova N."/>
            <person name="Pati A."/>
            <person name="Chen A."/>
            <person name="Palaniappan K."/>
            <person name="Land M."/>
            <person name="Chang Y.J."/>
            <person name="Jeffries C.D."/>
            <person name="Brambilla E.M."/>
            <person name="Rohde M."/>
            <person name="Spring S."/>
            <person name="Detter J.C."/>
            <person name="Woyke T."/>
            <person name="Bristow J."/>
            <person name="Eisen J.A."/>
            <person name="Markowitz V."/>
            <person name="Hugenholtz P."/>
            <person name="Kyrpides N.C."/>
            <person name="Klenk H.P."/>
        </authorList>
    </citation>
    <scope>NUCLEOTIDE SEQUENCE [LARGE SCALE GENOMIC DNA]</scope>
    <source>
        <strain evidence="2">ATCC BAA-1197 / DSM 17291 / Cas60314</strain>
    </source>
</reference>
<protein>
    <recommendedName>
        <fullName evidence="3">DUF177 domain-containing protein</fullName>
    </recommendedName>
</protein>
<keyword evidence="2" id="KW-1185">Reference proteome</keyword>
<evidence type="ECO:0000313" key="1">
    <source>
        <dbReference type="EMBL" id="AER66841.1"/>
    </source>
</evidence>
<evidence type="ECO:0008006" key="3">
    <source>
        <dbReference type="Google" id="ProtNLM"/>
    </source>
</evidence>
<dbReference type="Pfam" id="PF02620">
    <property type="entry name" value="YceD"/>
    <property type="match status" value="1"/>
</dbReference>
<dbReference type="EMBL" id="CP003096">
    <property type="protein sequence ID" value="AER66841.1"/>
    <property type="molecule type" value="Genomic_DNA"/>
</dbReference>
<dbReference type="PANTHER" id="PTHR34374">
    <property type="entry name" value="LARGE RIBOSOMAL RNA SUBUNIT ACCUMULATION PROTEIN YCED HOMOLOG 1, CHLOROPLASTIC"/>
    <property type="match status" value="1"/>
</dbReference>
<name>G7VAE1_THELD</name>
<evidence type="ECO:0000313" key="2">
    <source>
        <dbReference type="Proteomes" id="UP000005868"/>
    </source>
</evidence>
<dbReference type="PANTHER" id="PTHR34374:SF1">
    <property type="entry name" value="LARGE RIBOSOMAL RNA SUBUNIT ACCUMULATION PROTEIN YCED HOMOLOG 1, CHLOROPLASTIC"/>
    <property type="match status" value="1"/>
</dbReference>
<reference evidence="2" key="1">
    <citation type="submission" date="2011-10" db="EMBL/GenBank/DDBJ databases">
        <title>The complete genome of chromosome of Thermovirga lienii DSM 17291.</title>
        <authorList>
            <consortium name="US DOE Joint Genome Institute (JGI-PGF)"/>
            <person name="Lucas S."/>
            <person name="Copeland A."/>
            <person name="Lapidus A."/>
            <person name="Glavina del Rio T."/>
            <person name="Dalin E."/>
            <person name="Tice H."/>
            <person name="Bruce D."/>
            <person name="Goodwin L."/>
            <person name="Pitluck S."/>
            <person name="Peters L."/>
            <person name="Mikhailova N."/>
            <person name="Saunders E."/>
            <person name="Kyrpides N."/>
            <person name="Mavromatis K."/>
            <person name="Ivanova N."/>
            <person name="Last F.I."/>
            <person name="Brettin T."/>
            <person name="Detter J.C."/>
            <person name="Han C."/>
            <person name="Larimer F."/>
            <person name="Land M."/>
            <person name="Hauser L."/>
            <person name="Markowitz V."/>
            <person name="Cheng J.-F."/>
            <person name="Hugenholtz P."/>
            <person name="Woyke T."/>
            <person name="Wu D."/>
            <person name="Spring S."/>
            <person name="Schroeder M."/>
            <person name="Brambilla E.-M."/>
            <person name="Klenk H.-P."/>
            <person name="Eisen J.A."/>
        </authorList>
    </citation>
    <scope>NUCLEOTIDE SEQUENCE [LARGE SCALE GENOMIC DNA]</scope>
    <source>
        <strain evidence="2">ATCC BAA-1197 / DSM 17291 / Cas60314</strain>
    </source>
</reference>
<organism evidence="1 2">
    <name type="scientific">Thermovirga lienii (strain ATCC BAA-1197 / DSM 17291 / Cas60314)</name>
    <dbReference type="NCBI Taxonomy" id="580340"/>
    <lineage>
        <taxon>Bacteria</taxon>
        <taxon>Thermotogati</taxon>
        <taxon>Synergistota</taxon>
        <taxon>Synergistia</taxon>
        <taxon>Synergistales</taxon>
        <taxon>Thermovirgaceae</taxon>
        <taxon>Thermovirga</taxon>
    </lineage>
</organism>
<gene>
    <name evidence="1" type="ordered locus">Tlie_1108</name>
</gene>
<dbReference type="STRING" id="580340.Tlie_1108"/>
<proteinExistence type="predicted"/>
<dbReference type="InterPro" id="IPR003772">
    <property type="entry name" value="YceD"/>
</dbReference>
<dbReference type="KEGG" id="tli:Tlie_1108"/>
<dbReference type="AlphaFoldDB" id="G7VAE1"/>